<dbReference type="Gene3D" id="3.40.50.2000">
    <property type="entry name" value="Glycogen Phosphorylase B"/>
    <property type="match status" value="2"/>
</dbReference>
<name>A0A246FHE0_9BACT</name>
<comment type="caution">
    <text evidence="3">The sequence shown here is derived from an EMBL/GenBank/DDBJ whole genome shotgun (WGS) entry which is preliminary data.</text>
</comment>
<evidence type="ECO:0000313" key="4">
    <source>
        <dbReference type="Proteomes" id="UP000197277"/>
    </source>
</evidence>
<gene>
    <name evidence="3" type="ORF">CDA63_16735</name>
</gene>
<evidence type="ECO:0000313" key="3">
    <source>
        <dbReference type="EMBL" id="OWP61946.1"/>
    </source>
</evidence>
<evidence type="ECO:0000259" key="2">
    <source>
        <dbReference type="Pfam" id="PF13579"/>
    </source>
</evidence>
<dbReference type="AlphaFoldDB" id="A0A246FHE0"/>
<protein>
    <submittedName>
        <fullName evidence="3">Glycosyl transferase family 1</fullName>
    </submittedName>
</protein>
<dbReference type="Proteomes" id="UP000197277">
    <property type="component" value="Unassembled WGS sequence"/>
</dbReference>
<dbReference type="PANTHER" id="PTHR45947:SF3">
    <property type="entry name" value="SULFOQUINOVOSYL TRANSFERASE SQD2"/>
    <property type="match status" value="1"/>
</dbReference>
<dbReference type="OrthoDB" id="9790710at2"/>
<feature type="domain" description="Glycosyltransferase subfamily 4-like N-terminal" evidence="2">
    <location>
        <begin position="15"/>
        <end position="168"/>
    </location>
</feature>
<dbReference type="EMBL" id="NIRR01000037">
    <property type="protein sequence ID" value="OWP61946.1"/>
    <property type="molecule type" value="Genomic_DNA"/>
</dbReference>
<keyword evidence="3" id="KW-0808">Transferase</keyword>
<dbReference type="RefSeq" id="WP_088465607.1">
    <property type="nucleotide sequence ID" value="NZ_NIRR01000037.1"/>
</dbReference>
<reference evidence="3 4" key="1">
    <citation type="submission" date="2017-06" db="EMBL/GenBank/DDBJ databases">
        <title>Hymenobacter amundsenii sp. nov. isolated from regoliths in Antarctica.</title>
        <authorList>
            <person name="Sedlacek I."/>
            <person name="Kralova S."/>
            <person name="Pantucek R."/>
            <person name="Svec P."/>
            <person name="Holochova P."/>
            <person name="Stankova E."/>
            <person name="Vrbovska V."/>
            <person name="Busse H.-J."/>
        </authorList>
    </citation>
    <scope>NUCLEOTIDE SEQUENCE [LARGE SCALE GENOMIC DNA]</scope>
    <source>
        <strain evidence="3 4">CCM 8682</strain>
    </source>
</reference>
<dbReference type="InterPro" id="IPR001296">
    <property type="entry name" value="Glyco_trans_1"/>
</dbReference>
<dbReference type="PANTHER" id="PTHR45947">
    <property type="entry name" value="SULFOQUINOVOSYL TRANSFERASE SQD2"/>
    <property type="match status" value="1"/>
</dbReference>
<dbReference type="SUPFAM" id="SSF53756">
    <property type="entry name" value="UDP-Glycosyltransferase/glycogen phosphorylase"/>
    <property type="match status" value="1"/>
</dbReference>
<accession>A0A246FHE0</accession>
<proteinExistence type="predicted"/>
<organism evidence="3 4">
    <name type="scientific">Hymenobacter amundsenii</name>
    <dbReference type="NCBI Taxonomy" id="2006685"/>
    <lineage>
        <taxon>Bacteria</taxon>
        <taxon>Pseudomonadati</taxon>
        <taxon>Bacteroidota</taxon>
        <taxon>Cytophagia</taxon>
        <taxon>Cytophagales</taxon>
        <taxon>Hymenobacteraceae</taxon>
        <taxon>Hymenobacter</taxon>
    </lineage>
</organism>
<feature type="domain" description="Glycosyl transferase family 1" evidence="1">
    <location>
        <begin position="212"/>
        <end position="372"/>
    </location>
</feature>
<dbReference type="InterPro" id="IPR050194">
    <property type="entry name" value="Glycosyltransferase_grp1"/>
</dbReference>
<dbReference type="InterPro" id="IPR028098">
    <property type="entry name" value="Glyco_trans_4-like_N"/>
</dbReference>
<evidence type="ECO:0000259" key="1">
    <source>
        <dbReference type="Pfam" id="PF00534"/>
    </source>
</evidence>
<sequence length="399" mass="43968">MKVLHVIADMDPVKGGVCQAVRTIIAGLAEVGVYNEVVSLDEPNSAFLATDDFVVNALGLARGHWQYHPRLAPWLTENLERFDKVIVHGLWLYSGYAVQVAFRRLRQRRRAGQGPQLYVMPHGMLDSYLQTAPGRGWKVWRNTLYWHLEKRLIEQADAVLFTCETERLMAWESYRPYAPRHEAVVGLGVEEPPAYRPAMREAFRAHCSGLGDAPYLLFLGRLHEKKGVDLLVQAYAGLAGGATPAAVAALPKLVVAGPGLNTPYGQLVQQLAFANPALRTAIFFPGMLTHDAKWGAYYGTDLFVLPSHQENFGIAVVEALACRRPVLITEQINIWREVVAGGGALVAADTTEGTRSALSQWLDLPKAEQQLAGEQARHSFEQQFALGPATVQLLAALEV</sequence>
<dbReference type="Pfam" id="PF00534">
    <property type="entry name" value="Glycos_transf_1"/>
    <property type="match status" value="1"/>
</dbReference>
<dbReference type="GO" id="GO:0016757">
    <property type="term" value="F:glycosyltransferase activity"/>
    <property type="evidence" value="ECO:0007669"/>
    <property type="project" value="InterPro"/>
</dbReference>
<dbReference type="Pfam" id="PF13579">
    <property type="entry name" value="Glyco_trans_4_4"/>
    <property type="match status" value="1"/>
</dbReference>
<keyword evidence="4" id="KW-1185">Reference proteome</keyword>